<reference evidence="1" key="2">
    <citation type="journal article" date="2015" name="Data Brief">
        <title>Shoot transcriptome of the giant reed, Arundo donax.</title>
        <authorList>
            <person name="Barrero R.A."/>
            <person name="Guerrero F.D."/>
            <person name="Moolhuijzen P."/>
            <person name="Goolsby J.A."/>
            <person name="Tidwell J."/>
            <person name="Bellgard S.E."/>
            <person name="Bellgard M.I."/>
        </authorList>
    </citation>
    <scope>NUCLEOTIDE SEQUENCE</scope>
    <source>
        <tissue evidence="1">Shoot tissue taken approximately 20 cm above the soil surface</tissue>
    </source>
</reference>
<accession>A0A0A9C2Q4</accession>
<name>A0A0A9C2Q4_ARUDO</name>
<dbReference type="EMBL" id="GBRH01227336">
    <property type="protein sequence ID" value="JAD70559.1"/>
    <property type="molecule type" value="Transcribed_RNA"/>
</dbReference>
<evidence type="ECO:0000313" key="1">
    <source>
        <dbReference type="EMBL" id="JAD70559.1"/>
    </source>
</evidence>
<organism evidence="1">
    <name type="scientific">Arundo donax</name>
    <name type="common">Giant reed</name>
    <name type="synonym">Donax arundinaceus</name>
    <dbReference type="NCBI Taxonomy" id="35708"/>
    <lineage>
        <taxon>Eukaryota</taxon>
        <taxon>Viridiplantae</taxon>
        <taxon>Streptophyta</taxon>
        <taxon>Embryophyta</taxon>
        <taxon>Tracheophyta</taxon>
        <taxon>Spermatophyta</taxon>
        <taxon>Magnoliopsida</taxon>
        <taxon>Liliopsida</taxon>
        <taxon>Poales</taxon>
        <taxon>Poaceae</taxon>
        <taxon>PACMAD clade</taxon>
        <taxon>Arundinoideae</taxon>
        <taxon>Arundineae</taxon>
        <taxon>Arundo</taxon>
    </lineage>
</organism>
<protein>
    <submittedName>
        <fullName evidence="1">Uncharacterized protein</fullName>
    </submittedName>
</protein>
<sequence>MSCSKFQLVTITNLPHSTQP</sequence>
<proteinExistence type="predicted"/>
<reference evidence="1" key="1">
    <citation type="submission" date="2014-09" db="EMBL/GenBank/DDBJ databases">
        <authorList>
            <person name="Magalhaes I.L.F."/>
            <person name="Oliveira U."/>
            <person name="Santos F.R."/>
            <person name="Vidigal T.H.D.A."/>
            <person name="Brescovit A.D."/>
            <person name="Santos A.J."/>
        </authorList>
    </citation>
    <scope>NUCLEOTIDE SEQUENCE</scope>
    <source>
        <tissue evidence="1">Shoot tissue taken approximately 20 cm above the soil surface</tissue>
    </source>
</reference>
<dbReference type="AlphaFoldDB" id="A0A0A9C2Q4"/>